<dbReference type="CDD" id="cd06171">
    <property type="entry name" value="Sigma70_r4"/>
    <property type="match status" value="1"/>
</dbReference>
<dbReference type="NCBIfam" id="TIGR02937">
    <property type="entry name" value="sigma70-ECF"/>
    <property type="match status" value="1"/>
</dbReference>
<keyword evidence="2" id="KW-0805">Transcription regulation</keyword>
<keyword evidence="3" id="KW-0731">Sigma factor</keyword>
<dbReference type="InterPro" id="IPR014284">
    <property type="entry name" value="RNA_pol_sigma-70_dom"/>
</dbReference>
<evidence type="ECO:0000256" key="5">
    <source>
        <dbReference type="ARBA" id="ARBA00023163"/>
    </source>
</evidence>
<keyword evidence="5" id="KW-0804">Transcription</keyword>
<dbReference type="InterPro" id="IPR039425">
    <property type="entry name" value="RNA_pol_sigma-70-like"/>
</dbReference>
<dbReference type="RefSeq" id="WP_132410257.1">
    <property type="nucleotide sequence ID" value="NZ_SMKA01000124.1"/>
</dbReference>
<dbReference type="InterPro" id="IPR013325">
    <property type="entry name" value="RNA_pol_sigma_r2"/>
</dbReference>
<feature type="domain" description="RNA polymerase sigma factor 70 region 4 type 2" evidence="7">
    <location>
        <begin position="108"/>
        <end position="160"/>
    </location>
</feature>
<dbReference type="InterPro" id="IPR036388">
    <property type="entry name" value="WH-like_DNA-bd_sf"/>
</dbReference>
<dbReference type="InterPro" id="IPR014325">
    <property type="entry name" value="RNA_pol_sigma-E_actinobac"/>
</dbReference>
<evidence type="ECO:0000256" key="1">
    <source>
        <dbReference type="ARBA" id="ARBA00010641"/>
    </source>
</evidence>
<evidence type="ECO:0000259" key="7">
    <source>
        <dbReference type="Pfam" id="PF08281"/>
    </source>
</evidence>
<dbReference type="GO" id="GO:0003677">
    <property type="term" value="F:DNA binding"/>
    <property type="evidence" value="ECO:0007669"/>
    <property type="project" value="UniProtKB-KW"/>
</dbReference>
<dbReference type="OrthoDB" id="3785047at2"/>
<evidence type="ECO:0000313" key="8">
    <source>
        <dbReference type="EMBL" id="TDC25386.1"/>
    </source>
</evidence>
<feature type="domain" description="RNA polymerase sigma-70 region 2" evidence="6">
    <location>
        <begin position="21"/>
        <end position="83"/>
    </location>
</feature>
<dbReference type="Pfam" id="PF04542">
    <property type="entry name" value="Sigma70_r2"/>
    <property type="match status" value="1"/>
</dbReference>
<keyword evidence="9" id="KW-1185">Reference proteome</keyword>
<dbReference type="Gene3D" id="1.10.10.10">
    <property type="entry name" value="Winged helix-like DNA-binding domain superfamily/Winged helix DNA-binding domain"/>
    <property type="match status" value="1"/>
</dbReference>
<dbReference type="SUPFAM" id="SSF88659">
    <property type="entry name" value="Sigma3 and sigma4 domains of RNA polymerase sigma factors"/>
    <property type="match status" value="1"/>
</dbReference>
<keyword evidence="4" id="KW-0238">DNA-binding</keyword>
<protein>
    <submittedName>
        <fullName evidence="8">SigE family RNA polymerase sigma factor</fullName>
    </submittedName>
</protein>
<sequence>MPNRSGSGTEQEFEEFAQARAAQLYRSAWLLCGSHHQAEDLVQETLAKIYARWRRPFGRIDNPAAYAQTTLTRTFLGGRRRRSNDEKPYADVPEQLVDDPAARADVRLALRALLAELPPADRVVLVLRYLEDLSVDEVADRMGASPGAVRNRSMRALERIRGLADDSLRIGKD</sequence>
<dbReference type="SUPFAM" id="SSF88946">
    <property type="entry name" value="Sigma2 domain of RNA polymerase sigma factors"/>
    <property type="match status" value="1"/>
</dbReference>
<dbReference type="EMBL" id="SMKA01000124">
    <property type="protein sequence ID" value="TDC25386.1"/>
    <property type="molecule type" value="Genomic_DNA"/>
</dbReference>
<dbReference type="PANTHER" id="PTHR43133">
    <property type="entry name" value="RNA POLYMERASE ECF-TYPE SIGMA FACTO"/>
    <property type="match status" value="1"/>
</dbReference>
<evidence type="ECO:0000256" key="2">
    <source>
        <dbReference type="ARBA" id="ARBA00023015"/>
    </source>
</evidence>
<dbReference type="NCBIfam" id="TIGR02983">
    <property type="entry name" value="SigE-fam_strep"/>
    <property type="match status" value="1"/>
</dbReference>
<evidence type="ECO:0000259" key="6">
    <source>
        <dbReference type="Pfam" id="PF04542"/>
    </source>
</evidence>
<dbReference type="AlphaFoldDB" id="A0A4R4PST2"/>
<dbReference type="PANTHER" id="PTHR43133:SF50">
    <property type="entry name" value="ECF RNA POLYMERASE SIGMA FACTOR SIGM"/>
    <property type="match status" value="1"/>
</dbReference>
<gene>
    <name evidence="8" type="ORF">E1261_24310</name>
</gene>
<name>A0A4R4PST2_9ACTN</name>
<accession>A0A4R4PST2</accession>
<dbReference type="Pfam" id="PF08281">
    <property type="entry name" value="Sigma70_r4_2"/>
    <property type="match status" value="1"/>
</dbReference>
<organism evidence="8 9">
    <name type="scientific">Kribbella albertanoniae</name>
    <dbReference type="NCBI Taxonomy" id="1266829"/>
    <lineage>
        <taxon>Bacteria</taxon>
        <taxon>Bacillati</taxon>
        <taxon>Actinomycetota</taxon>
        <taxon>Actinomycetes</taxon>
        <taxon>Propionibacteriales</taxon>
        <taxon>Kribbellaceae</taxon>
        <taxon>Kribbella</taxon>
    </lineage>
</organism>
<dbReference type="Proteomes" id="UP000295075">
    <property type="component" value="Unassembled WGS sequence"/>
</dbReference>
<comment type="similarity">
    <text evidence="1">Belongs to the sigma-70 factor family. ECF subfamily.</text>
</comment>
<reference evidence="8 9" key="1">
    <citation type="submission" date="2019-03" db="EMBL/GenBank/DDBJ databases">
        <title>Draft genome sequences of novel Actinobacteria.</title>
        <authorList>
            <person name="Sahin N."/>
            <person name="Ay H."/>
            <person name="Saygin H."/>
        </authorList>
    </citation>
    <scope>NUCLEOTIDE SEQUENCE [LARGE SCALE GENOMIC DNA]</scope>
    <source>
        <strain evidence="8 9">JCM 30547</strain>
    </source>
</reference>
<proteinExistence type="inferred from homology"/>
<dbReference type="InterPro" id="IPR013249">
    <property type="entry name" value="RNA_pol_sigma70_r4_t2"/>
</dbReference>
<comment type="caution">
    <text evidence="8">The sequence shown here is derived from an EMBL/GenBank/DDBJ whole genome shotgun (WGS) entry which is preliminary data.</text>
</comment>
<evidence type="ECO:0000313" key="9">
    <source>
        <dbReference type="Proteomes" id="UP000295075"/>
    </source>
</evidence>
<dbReference type="InterPro" id="IPR007627">
    <property type="entry name" value="RNA_pol_sigma70_r2"/>
</dbReference>
<evidence type="ECO:0000256" key="3">
    <source>
        <dbReference type="ARBA" id="ARBA00023082"/>
    </source>
</evidence>
<evidence type="ECO:0000256" key="4">
    <source>
        <dbReference type="ARBA" id="ARBA00023125"/>
    </source>
</evidence>
<dbReference type="InterPro" id="IPR013324">
    <property type="entry name" value="RNA_pol_sigma_r3/r4-like"/>
</dbReference>
<dbReference type="GO" id="GO:0006352">
    <property type="term" value="P:DNA-templated transcription initiation"/>
    <property type="evidence" value="ECO:0007669"/>
    <property type="project" value="InterPro"/>
</dbReference>
<dbReference type="GO" id="GO:0016987">
    <property type="term" value="F:sigma factor activity"/>
    <property type="evidence" value="ECO:0007669"/>
    <property type="project" value="UniProtKB-KW"/>
</dbReference>
<dbReference type="Gene3D" id="1.10.1740.10">
    <property type="match status" value="1"/>
</dbReference>